<organism evidence="1 2">
    <name type="scientific">Folsomia candida</name>
    <name type="common">Springtail</name>
    <dbReference type="NCBI Taxonomy" id="158441"/>
    <lineage>
        <taxon>Eukaryota</taxon>
        <taxon>Metazoa</taxon>
        <taxon>Ecdysozoa</taxon>
        <taxon>Arthropoda</taxon>
        <taxon>Hexapoda</taxon>
        <taxon>Collembola</taxon>
        <taxon>Entomobryomorpha</taxon>
        <taxon>Isotomoidea</taxon>
        <taxon>Isotomidae</taxon>
        <taxon>Proisotominae</taxon>
        <taxon>Folsomia</taxon>
    </lineage>
</organism>
<evidence type="ECO:0000313" key="1">
    <source>
        <dbReference type="EMBL" id="OXA53583.1"/>
    </source>
</evidence>
<keyword evidence="2" id="KW-1185">Reference proteome</keyword>
<dbReference type="Gene3D" id="3.80.10.10">
    <property type="entry name" value="Ribonuclease Inhibitor"/>
    <property type="match status" value="1"/>
</dbReference>
<evidence type="ECO:0000313" key="2">
    <source>
        <dbReference type="Proteomes" id="UP000198287"/>
    </source>
</evidence>
<sequence>MESQIDQLTRKMEIGDLVAEMDNVSIKVLMNPLILNKIFSTLNTTYLTGLKSARLVCSVWAELGAKFLDEQGSISFSTDPDIASKELLSFNKNLAKNVALTICRDHSSTCICSLQEVQSYHYLPPNSMQCLPEIYSVMDTLQVTLQVLHPHLDQMWNTYDFPNLTHISIIANILVLKNEKDIVRPEEEVEIREFRPLPNLKLLRLKINPAWEQFSSNYAPIFQRQLNASPNLEELNMEANFYPDLTPCKYLKKLTYEYEMYHDPFSIVTPDMNEFTRMLNNCRDSLENLCVRFKNKNSDVVKLRFDLPNLTHLTIDVTDAYKIEDSLNISSLPKLAHLSLDYSLFCKFSVTGGMRHSGITSLHVRCTHHAKDARQEGQAVAAKFVNLFPTVAKLELDLMVEFDKIVEMDYVALKETVETFGGWDLSSGEVKVAHHCYIYAGMRSNGGFDSDGVIAILEGISGWRGLAKTSLKFVGGYTAAEFDFSDKMRHAMLSCRNIRKMILDQFQMEEETLDELDEFIEEHELSISFPHLLIVHPFFGSRLH</sequence>
<comment type="caution">
    <text evidence="1">The sequence shown here is derived from an EMBL/GenBank/DDBJ whole genome shotgun (WGS) entry which is preliminary data.</text>
</comment>
<dbReference type="EMBL" id="LNIX01000005">
    <property type="protein sequence ID" value="OXA53583.1"/>
    <property type="molecule type" value="Genomic_DNA"/>
</dbReference>
<gene>
    <name evidence="1" type="ORF">Fcan01_11846</name>
</gene>
<dbReference type="InterPro" id="IPR032675">
    <property type="entry name" value="LRR_dom_sf"/>
</dbReference>
<dbReference type="SUPFAM" id="SSF52047">
    <property type="entry name" value="RNI-like"/>
    <property type="match status" value="1"/>
</dbReference>
<protein>
    <recommendedName>
        <fullName evidence="3">F-box domain-containing protein</fullName>
    </recommendedName>
</protein>
<dbReference type="AlphaFoldDB" id="A0A226E7K0"/>
<name>A0A226E7K0_FOLCA</name>
<proteinExistence type="predicted"/>
<reference evidence="1 2" key="1">
    <citation type="submission" date="2015-12" db="EMBL/GenBank/DDBJ databases">
        <title>The genome of Folsomia candida.</title>
        <authorList>
            <person name="Faddeeva A."/>
            <person name="Derks M.F."/>
            <person name="Anvar Y."/>
            <person name="Smit S."/>
            <person name="Van Straalen N."/>
            <person name="Roelofs D."/>
        </authorList>
    </citation>
    <scope>NUCLEOTIDE SEQUENCE [LARGE SCALE GENOMIC DNA]</scope>
    <source>
        <strain evidence="1 2">VU population</strain>
        <tissue evidence="1">Whole body</tissue>
    </source>
</reference>
<evidence type="ECO:0008006" key="3">
    <source>
        <dbReference type="Google" id="ProtNLM"/>
    </source>
</evidence>
<accession>A0A226E7K0</accession>
<dbReference type="Proteomes" id="UP000198287">
    <property type="component" value="Unassembled WGS sequence"/>
</dbReference>